<feature type="region of interest" description="Disordered" evidence="2">
    <location>
        <begin position="190"/>
        <end position="223"/>
    </location>
</feature>
<dbReference type="InterPro" id="IPR038791">
    <property type="entry name" value="Cfap97/Hemingway"/>
</dbReference>
<dbReference type="Pfam" id="PF13879">
    <property type="entry name" value="Hmw_CFAP97"/>
    <property type="match status" value="1"/>
</dbReference>
<dbReference type="AlphaFoldDB" id="Q22WB4"/>
<dbReference type="GeneID" id="7835214"/>
<name>Q22WB4_TETTS</name>
<sequence length="229" mass="27216">MWNTISTNKLLEQRIKFNEHQKHRNTLSCVKTTLNNKQPYCPSFIKSKSKQKQIKQEQLQDLYKNNQILLTKMLQIERNPSKKLNADILYSEYRSGHVAPESIQRANFLRKVQEENDYIYQRMSTVQSNYSQKNWEKHKNKDIYMSSKISQNARRGVLVDYTNARSFSKSQTNFYDSRYSATRKSFNELRSTHDLSESRNSTQMSNYKRPMTQSGSKTSFSNLDRMQYI</sequence>
<evidence type="ECO:0000256" key="1">
    <source>
        <dbReference type="ARBA" id="ARBA00008315"/>
    </source>
</evidence>
<dbReference type="EMBL" id="GG662820">
    <property type="protein sequence ID" value="EAR89503.2"/>
    <property type="molecule type" value="Genomic_DNA"/>
</dbReference>
<dbReference type="PANTHER" id="PTHR23035:SF2">
    <property type="entry name" value="KIAA1430 HOMOLOGUE"/>
    <property type="match status" value="1"/>
</dbReference>
<dbReference type="Proteomes" id="UP000009168">
    <property type="component" value="Unassembled WGS sequence"/>
</dbReference>
<evidence type="ECO:0000313" key="3">
    <source>
        <dbReference type="EMBL" id="EAR89503.2"/>
    </source>
</evidence>
<evidence type="ECO:0000256" key="2">
    <source>
        <dbReference type="SAM" id="MobiDB-lite"/>
    </source>
</evidence>
<dbReference type="RefSeq" id="XP_001009748.2">
    <property type="nucleotide sequence ID" value="XM_001009748.2"/>
</dbReference>
<proteinExistence type="inferred from homology"/>
<protein>
    <submittedName>
        <fullName evidence="3">Uncharacterized protein</fullName>
    </submittedName>
</protein>
<evidence type="ECO:0000313" key="4">
    <source>
        <dbReference type="Proteomes" id="UP000009168"/>
    </source>
</evidence>
<dbReference type="InterPro" id="IPR029488">
    <property type="entry name" value="Hmw/CFAP97"/>
</dbReference>
<gene>
    <name evidence="3" type="ORF">TTHERM_00158200</name>
</gene>
<dbReference type="HOGENOM" id="CLU_1716923_0_0_1"/>
<dbReference type="KEGG" id="tet:TTHERM_00158200"/>
<dbReference type="PANTHER" id="PTHR23035">
    <property type="entry name" value="CILIA- AND FLAGELLA-ASSOCIATED PROTEIN 97-RELATED"/>
    <property type="match status" value="1"/>
</dbReference>
<comment type="similarity">
    <text evidence="1">Belongs to the CFAP97 family.</text>
</comment>
<accession>Q22WB4</accession>
<reference evidence="4" key="1">
    <citation type="journal article" date="2006" name="PLoS Biol.">
        <title>Macronuclear genome sequence of the ciliate Tetrahymena thermophila, a model eukaryote.</title>
        <authorList>
            <person name="Eisen J.A."/>
            <person name="Coyne R.S."/>
            <person name="Wu M."/>
            <person name="Wu D."/>
            <person name="Thiagarajan M."/>
            <person name="Wortman J.R."/>
            <person name="Badger J.H."/>
            <person name="Ren Q."/>
            <person name="Amedeo P."/>
            <person name="Jones K.M."/>
            <person name="Tallon L.J."/>
            <person name="Delcher A.L."/>
            <person name="Salzberg S.L."/>
            <person name="Silva J.C."/>
            <person name="Haas B.J."/>
            <person name="Majoros W.H."/>
            <person name="Farzad M."/>
            <person name="Carlton J.M."/>
            <person name="Smith R.K. Jr."/>
            <person name="Garg J."/>
            <person name="Pearlman R.E."/>
            <person name="Karrer K.M."/>
            <person name="Sun L."/>
            <person name="Manning G."/>
            <person name="Elde N.C."/>
            <person name="Turkewitz A.P."/>
            <person name="Asai D.J."/>
            <person name="Wilkes D.E."/>
            <person name="Wang Y."/>
            <person name="Cai H."/>
            <person name="Collins K."/>
            <person name="Stewart B.A."/>
            <person name="Lee S.R."/>
            <person name="Wilamowska K."/>
            <person name="Weinberg Z."/>
            <person name="Ruzzo W.L."/>
            <person name="Wloga D."/>
            <person name="Gaertig J."/>
            <person name="Frankel J."/>
            <person name="Tsao C.-C."/>
            <person name="Gorovsky M.A."/>
            <person name="Keeling P.J."/>
            <person name="Waller R.F."/>
            <person name="Patron N.J."/>
            <person name="Cherry J.M."/>
            <person name="Stover N.A."/>
            <person name="Krieger C.J."/>
            <person name="del Toro C."/>
            <person name="Ryder H.F."/>
            <person name="Williamson S.C."/>
            <person name="Barbeau R.A."/>
            <person name="Hamilton E.P."/>
            <person name="Orias E."/>
        </authorList>
    </citation>
    <scope>NUCLEOTIDE SEQUENCE [LARGE SCALE GENOMIC DNA]</scope>
    <source>
        <strain evidence="4">SB210</strain>
    </source>
</reference>
<organism evidence="3 4">
    <name type="scientific">Tetrahymena thermophila (strain SB210)</name>
    <dbReference type="NCBI Taxonomy" id="312017"/>
    <lineage>
        <taxon>Eukaryota</taxon>
        <taxon>Sar</taxon>
        <taxon>Alveolata</taxon>
        <taxon>Ciliophora</taxon>
        <taxon>Intramacronucleata</taxon>
        <taxon>Oligohymenophorea</taxon>
        <taxon>Hymenostomatida</taxon>
        <taxon>Tetrahymenina</taxon>
        <taxon>Tetrahymenidae</taxon>
        <taxon>Tetrahymena</taxon>
    </lineage>
</organism>
<keyword evidence="4" id="KW-1185">Reference proteome</keyword>
<dbReference type="InParanoid" id="Q22WB4"/>
<feature type="compositionally biased region" description="Polar residues" evidence="2">
    <location>
        <begin position="198"/>
        <end position="223"/>
    </location>
</feature>